<gene>
    <name evidence="2" type="ORF">C2845_PM07G06280</name>
</gene>
<comment type="caution">
    <text evidence="2">The sequence shown here is derived from an EMBL/GenBank/DDBJ whole genome shotgun (WGS) entry which is preliminary data.</text>
</comment>
<feature type="compositionally biased region" description="Low complexity" evidence="1">
    <location>
        <begin position="28"/>
        <end position="46"/>
    </location>
</feature>
<dbReference type="PANTHER" id="PTHR31350:SF29">
    <property type="entry name" value="PROTEIN SIRB1 N-TERMINAL DOMAIN-CONTAINING PROTEIN"/>
    <property type="match status" value="1"/>
</dbReference>
<evidence type="ECO:0000256" key="1">
    <source>
        <dbReference type="SAM" id="MobiDB-lite"/>
    </source>
</evidence>
<proteinExistence type="predicted"/>
<dbReference type="STRING" id="4540.A0A3L6SPF3"/>
<evidence type="ECO:0008006" key="4">
    <source>
        <dbReference type="Google" id="ProtNLM"/>
    </source>
</evidence>
<feature type="region of interest" description="Disordered" evidence="1">
    <location>
        <begin position="1"/>
        <end position="54"/>
    </location>
</feature>
<dbReference type="OrthoDB" id="611769at2759"/>
<dbReference type="EMBL" id="PQIB02000004">
    <property type="protein sequence ID" value="RLN23910.1"/>
    <property type="molecule type" value="Genomic_DNA"/>
</dbReference>
<accession>A0A3L6SPF3</accession>
<evidence type="ECO:0000313" key="2">
    <source>
        <dbReference type="EMBL" id="RLN23910.1"/>
    </source>
</evidence>
<protein>
    <recommendedName>
        <fullName evidence="4">Protein SirB1 N-terminal domain-containing protein</fullName>
    </recommendedName>
</protein>
<dbReference type="PANTHER" id="PTHR31350">
    <property type="entry name" value="SI:DKEY-261L7.2"/>
    <property type="match status" value="1"/>
</dbReference>
<feature type="compositionally biased region" description="Low complexity" evidence="1">
    <location>
        <begin position="1"/>
        <end position="13"/>
    </location>
</feature>
<reference evidence="3" key="1">
    <citation type="journal article" date="2019" name="Nat. Commun.">
        <title>The genome of broomcorn millet.</title>
        <authorList>
            <person name="Zou C."/>
            <person name="Miki D."/>
            <person name="Li D."/>
            <person name="Tang Q."/>
            <person name="Xiao L."/>
            <person name="Rajput S."/>
            <person name="Deng P."/>
            <person name="Jia W."/>
            <person name="Huang R."/>
            <person name="Zhang M."/>
            <person name="Sun Y."/>
            <person name="Hu J."/>
            <person name="Fu X."/>
            <person name="Schnable P.S."/>
            <person name="Li F."/>
            <person name="Zhang H."/>
            <person name="Feng B."/>
            <person name="Zhu X."/>
            <person name="Liu R."/>
            <person name="Schnable J.C."/>
            <person name="Zhu J.-K."/>
            <person name="Zhang H."/>
        </authorList>
    </citation>
    <scope>NUCLEOTIDE SEQUENCE [LARGE SCALE GENOMIC DNA]</scope>
</reference>
<sequence>MSCAAAWSPPSSALGRNPSLRGGRRRTCSSSSSVRPRAAAAAAGQEQEGGGAGEAPRLVLHDTLDAAGVATAHARAAREGFAAQVGRLTRVNAGTSIAISRGADLARAALCIAAEDDSLVSHSSVPLPVDAFIARLDDLSTGFCAGGNFPPSRAPPEVFFDYLDRYLYVHKVLTCRSGSALMLALIYSEILKTVRIYGLLDFDAEIFFPTDLNSLPRGYDKQKSKLGDEPHIMTSKSLLVEILKTLKATFWPFQFNQSSSLFLNAVAANHHGPGTLGDNQTRSHGNISAIEMAAAKAAQHRLMRGVWTNVRFGDMRRALAACERLILLQHDPHELRDYAALLYHCGYYEECLHYLSSYQTAMAGQSASNRLEVLEDEAVDTLRARVTLILAEDGWSSRRPAASYWTKNSEPW</sequence>
<organism evidence="2 3">
    <name type="scientific">Panicum miliaceum</name>
    <name type="common">Proso millet</name>
    <name type="synonym">Broomcorn millet</name>
    <dbReference type="NCBI Taxonomy" id="4540"/>
    <lineage>
        <taxon>Eukaryota</taxon>
        <taxon>Viridiplantae</taxon>
        <taxon>Streptophyta</taxon>
        <taxon>Embryophyta</taxon>
        <taxon>Tracheophyta</taxon>
        <taxon>Spermatophyta</taxon>
        <taxon>Magnoliopsida</taxon>
        <taxon>Liliopsida</taxon>
        <taxon>Poales</taxon>
        <taxon>Poaceae</taxon>
        <taxon>PACMAD clade</taxon>
        <taxon>Panicoideae</taxon>
        <taxon>Panicodae</taxon>
        <taxon>Paniceae</taxon>
        <taxon>Panicinae</taxon>
        <taxon>Panicum</taxon>
        <taxon>Panicum sect. Panicum</taxon>
    </lineage>
</organism>
<evidence type="ECO:0000313" key="3">
    <source>
        <dbReference type="Proteomes" id="UP000275267"/>
    </source>
</evidence>
<dbReference type="AlphaFoldDB" id="A0A3L6SPF3"/>
<name>A0A3L6SPF3_PANMI</name>
<dbReference type="Proteomes" id="UP000275267">
    <property type="component" value="Unassembled WGS sequence"/>
</dbReference>
<keyword evidence="3" id="KW-1185">Reference proteome</keyword>